<evidence type="ECO:0000256" key="3">
    <source>
        <dbReference type="ARBA" id="ARBA00022801"/>
    </source>
</evidence>
<dbReference type="SUPFAM" id="SSF55811">
    <property type="entry name" value="Nudix"/>
    <property type="match status" value="1"/>
</dbReference>
<gene>
    <name evidence="6" type="ORF">WJX68_05810</name>
</gene>
<accession>A0ABU8T3B3</accession>
<evidence type="ECO:0000259" key="5">
    <source>
        <dbReference type="PROSITE" id="PS51462"/>
    </source>
</evidence>
<evidence type="ECO:0000256" key="1">
    <source>
        <dbReference type="ARBA" id="ARBA00001946"/>
    </source>
</evidence>
<dbReference type="InterPro" id="IPR020476">
    <property type="entry name" value="Nudix_hydrolase"/>
</dbReference>
<sequence length="135" mass="13955">MTDSSRHVACVGGIVFDPDGRLLLVRRANEPGRGMWSVPGGRVEPGESEHAAVVRELAEETGLAVVPGALAGVVHRGPYRIADYVCTLAPGSAPVPRAGDDAADARFVDRAAYDALPVVAGLTEALGGWGCLPRA</sequence>
<dbReference type="Proteomes" id="UP001364211">
    <property type="component" value="Unassembled WGS sequence"/>
</dbReference>
<dbReference type="PROSITE" id="PS00893">
    <property type="entry name" value="NUDIX_BOX"/>
    <property type="match status" value="1"/>
</dbReference>
<dbReference type="CDD" id="cd04673">
    <property type="entry name" value="NUDIX_ADPRase"/>
    <property type="match status" value="1"/>
</dbReference>
<comment type="cofactor">
    <cofactor evidence="1">
        <name>Mg(2+)</name>
        <dbReference type="ChEBI" id="CHEBI:18420"/>
    </cofactor>
</comment>
<evidence type="ECO:0000313" key="6">
    <source>
        <dbReference type="EMBL" id="MEJ8278440.1"/>
    </source>
</evidence>
<keyword evidence="7" id="KW-1185">Reference proteome</keyword>
<evidence type="ECO:0000256" key="2">
    <source>
        <dbReference type="ARBA" id="ARBA00005582"/>
    </source>
</evidence>
<dbReference type="InterPro" id="IPR015797">
    <property type="entry name" value="NUDIX_hydrolase-like_dom_sf"/>
</dbReference>
<feature type="domain" description="Nudix hydrolase" evidence="5">
    <location>
        <begin position="6"/>
        <end position="132"/>
    </location>
</feature>
<name>A0ABU8T3B3_9PSEU</name>
<proteinExistence type="inferred from homology"/>
<dbReference type="Gene3D" id="3.90.79.10">
    <property type="entry name" value="Nucleoside Triphosphate Pyrophosphohydrolase"/>
    <property type="match status" value="1"/>
</dbReference>
<evidence type="ECO:0000256" key="4">
    <source>
        <dbReference type="RuleBase" id="RU003476"/>
    </source>
</evidence>
<keyword evidence="3 4" id="KW-0378">Hydrolase</keyword>
<reference evidence="6 7" key="1">
    <citation type="submission" date="2024-03" db="EMBL/GenBank/DDBJ databases">
        <title>Draft genome sequence of Pseudonocardia sp. DW16-2.</title>
        <authorList>
            <person name="Duangmal K."/>
        </authorList>
    </citation>
    <scope>NUCLEOTIDE SEQUENCE [LARGE SCALE GENOMIC DNA]</scope>
    <source>
        <strain evidence="6 7">DW16-2</strain>
    </source>
</reference>
<comment type="similarity">
    <text evidence="2 4">Belongs to the Nudix hydrolase family.</text>
</comment>
<dbReference type="Pfam" id="PF00293">
    <property type="entry name" value="NUDIX"/>
    <property type="match status" value="1"/>
</dbReference>
<dbReference type="PRINTS" id="PR00502">
    <property type="entry name" value="NUDIXFAMILY"/>
</dbReference>
<organism evidence="6 7">
    <name type="scientific">Pseudonocardia spirodelae</name>
    <dbReference type="NCBI Taxonomy" id="3133431"/>
    <lineage>
        <taxon>Bacteria</taxon>
        <taxon>Bacillati</taxon>
        <taxon>Actinomycetota</taxon>
        <taxon>Actinomycetes</taxon>
        <taxon>Pseudonocardiales</taxon>
        <taxon>Pseudonocardiaceae</taxon>
        <taxon>Pseudonocardia</taxon>
    </lineage>
</organism>
<dbReference type="PROSITE" id="PS51462">
    <property type="entry name" value="NUDIX"/>
    <property type="match status" value="1"/>
</dbReference>
<dbReference type="EMBL" id="JBBJUP010000004">
    <property type="protein sequence ID" value="MEJ8278440.1"/>
    <property type="molecule type" value="Genomic_DNA"/>
</dbReference>
<dbReference type="InterPro" id="IPR000086">
    <property type="entry name" value="NUDIX_hydrolase_dom"/>
</dbReference>
<comment type="caution">
    <text evidence="6">The sequence shown here is derived from an EMBL/GenBank/DDBJ whole genome shotgun (WGS) entry which is preliminary data.</text>
</comment>
<dbReference type="PANTHER" id="PTHR43046">
    <property type="entry name" value="GDP-MANNOSE MANNOSYL HYDROLASE"/>
    <property type="match status" value="1"/>
</dbReference>
<dbReference type="PANTHER" id="PTHR43046:SF14">
    <property type="entry name" value="MUTT_NUDIX FAMILY PROTEIN"/>
    <property type="match status" value="1"/>
</dbReference>
<dbReference type="RefSeq" id="WP_340286765.1">
    <property type="nucleotide sequence ID" value="NZ_JBBJUP010000004.1"/>
</dbReference>
<evidence type="ECO:0000313" key="7">
    <source>
        <dbReference type="Proteomes" id="UP001364211"/>
    </source>
</evidence>
<protein>
    <submittedName>
        <fullName evidence="6">NUDIX domain-containing protein</fullName>
    </submittedName>
</protein>
<dbReference type="InterPro" id="IPR020084">
    <property type="entry name" value="NUDIX_hydrolase_CS"/>
</dbReference>